<reference evidence="9 10" key="1">
    <citation type="journal article" date="2018" name="Gigascience">
        <title>Genomes of trombidid mites reveal novel predicted allergens and laterally-transferred genes associated with secondary metabolism.</title>
        <authorList>
            <person name="Dong X."/>
            <person name="Chaisiri K."/>
            <person name="Xia D."/>
            <person name="Armstrong S.D."/>
            <person name="Fang Y."/>
            <person name="Donnelly M.J."/>
            <person name="Kadowaki T."/>
            <person name="McGarry J.W."/>
            <person name="Darby A.C."/>
            <person name="Makepeace B.L."/>
        </authorList>
    </citation>
    <scope>NUCLEOTIDE SEQUENCE [LARGE SCALE GENOMIC DNA]</scope>
    <source>
        <strain evidence="9">UoL-WK</strain>
    </source>
</reference>
<organism evidence="9 10">
    <name type="scientific">Dinothrombium tinctorium</name>
    <dbReference type="NCBI Taxonomy" id="1965070"/>
    <lineage>
        <taxon>Eukaryota</taxon>
        <taxon>Metazoa</taxon>
        <taxon>Ecdysozoa</taxon>
        <taxon>Arthropoda</taxon>
        <taxon>Chelicerata</taxon>
        <taxon>Arachnida</taxon>
        <taxon>Acari</taxon>
        <taxon>Acariformes</taxon>
        <taxon>Trombidiformes</taxon>
        <taxon>Prostigmata</taxon>
        <taxon>Anystina</taxon>
        <taxon>Parasitengona</taxon>
        <taxon>Trombidioidea</taxon>
        <taxon>Trombidiidae</taxon>
        <taxon>Dinothrombium</taxon>
    </lineage>
</organism>
<dbReference type="SUPFAM" id="SSF52833">
    <property type="entry name" value="Thioredoxin-like"/>
    <property type="match status" value="1"/>
</dbReference>
<dbReference type="InterPro" id="IPR036249">
    <property type="entry name" value="Thioredoxin-like_sf"/>
</dbReference>
<gene>
    <name evidence="9" type="ORF">B4U79_05319</name>
</gene>
<name>A0A443RAL1_9ACAR</name>
<protein>
    <recommendedName>
        <fullName evidence="4">glutathione peroxidase</fullName>
        <ecNumber evidence="4">1.11.1.9</ecNumber>
    </recommendedName>
</protein>
<keyword evidence="10" id="KW-1185">Reference proteome</keyword>
<dbReference type="EMBL" id="NCKU01001372">
    <property type="protein sequence ID" value="RWS12280.1"/>
    <property type="molecule type" value="Genomic_DNA"/>
</dbReference>
<evidence type="ECO:0000256" key="3">
    <source>
        <dbReference type="ARBA" id="ARBA00006926"/>
    </source>
</evidence>
<dbReference type="STRING" id="1965070.A0A443RAL1"/>
<evidence type="ECO:0000313" key="10">
    <source>
        <dbReference type="Proteomes" id="UP000285301"/>
    </source>
</evidence>
<accession>A0A443RAL1</accession>
<sequence>MNPRKTCRMESFYRSKKVIEKKETSVMQHGITALFSTACYSSVGNGENMKPLLLLSTYFTLSYAQYLVNLDANKEDFKTCFVPTDNETIYDHSIQSLNETTSITFNDYRDKVLLLVNQEPGSNAKEILNGIKYVRPGNGFVPNFQLTKKVEVNGKNQNPIYVFLKKSCPATKDEFSNRAKLYYDQLHSRDVRWNWEKFLIEPFSGIPFKRYAANFEPKNIAYDIELLISHKLAFIDSENVEYNVTSN</sequence>
<comment type="subcellular location">
    <subcellularLocation>
        <location evidence="2">Secreted</location>
    </subcellularLocation>
</comment>
<dbReference type="OrthoDB" id="446890at2759"/>
<dbReference type="PANTHER" id="PTHR11592:SF88">
    <property type="entry name" value="GLUTATHIONE PEROXIDASE-RELATED"/>
    <property type="match status" value="1"/>
</dbReference>
<evidence type="ECO:0000256" key="8">
    <source>
        <dbReference type="ARBA" id="ARBA00023002"/>
    </source>
</evidence>
<dbReference type="AlphaFoldDB" id="A0A443RAL1"/>
<evidence type="ECO:0000256" key="6">
    <source>
        <dbReference type="ARBA" id="ARBA00022559"/>
    </source>
</evidence>
<evidence type="ECO:0000256" key="2">
    <source>
        <dbReference type="ARBA" id="ARBA00004613"/>
    </source>
</evidence>
<evidence type="ECO:0000256" key="5">
    <source>
        <dbReference type="ARBA" id="ARBA00022525"/>
    </source>
</evidence>
<comment type="catalytic activity">
    <reaction evidence="1">
        <text>2 glutathione + H2O2 = glutathione disulfide + 2 H2O</text>
        <dbReference type="Rhea" id="RHEA:16833"/>
        <dbReference type="ChEBI" id="CHEBI:15377"/>
        <dbReference type="ChEBI" id="CHEBI:16240"/>
        <dbReference type="ChEBI" id="CHEBI:57925"/>
        <dbReference type="ChEBI" id="CHEBI:58297"/>
        <dbReference type="EC" id="1.11.1.9"/>
    </reaction>
</comment>
<proteinExistence type="inferred from homology"/>
<evidence type="ECO:0000256" key="1">
    <source>
        <dbReference type="ARBA" id="ARBA00000217"/>
    </source>
</evidence>
<keyword evidence="6 9" id="KW-0575">Peroxidase</keyword>
<dbReference type="PROSITE" id="PS51355">
    <property type="entry name" value="GLUTATHIONE_PEROXID_3"/>
    <property type="match status" value="1"/>
</dbReference>
<dbReference type="PANTHER" id="PTHR11592">
    <property type="entry name" value="GLUTATHIONE PEROXIDASE"/>
    <property type="match status" value="1"/>
</dbReference>
<dbReference type="Gene3D" id="3.40.30.10">
    <property type="entry name" value="Glutaredoxin"/>
    <property type="match status" value="1"/>
</dbReference>
<evidence type="ECO:0000313" key="9">
    <source>
        <dbReference type="EMBL" id="RWS12280.1"/>
    </source>
</evidence>
<evidence type="ECO:0000256" key="4">
    <source>
        <dbReference type="ARBA" id="ARBA00012310"/>
    </source>
</evidence>
<comment type="caution">
    <text evidence="9">The sequence shown here is derived from an EMBL/GenBank/DDBJ whole genome shotgun (WGS) entry which is preliminary data.</text>
</comment>
<dbReference type="GO" id="GO:0004602">
    <property type="term" value="F:glutathione peroxidase activity"/>
    <property type="evidence" value="ECO:0007669"/>
    <property type="project" value="UniProtKB-EC"/>
</dbReference>
<dbReference type="Proteomes" id="UP000285301">
    <property type="component" value="Unassembled WGS sequence"/>
</dbReference>
<dbReference type="GO" id="GO:0006979">
    <property type="term" value="P:response to oxidative stress"/>
    <property type="evidence" value="ECO:0007669"/>
    <property type="project" value="InterPro"/>
</dbReference>
<comment type="similarity">
    <text evidence="3">Belongs to the glutathione peroxidase family.</text>
</comment>
<dbReference type="Pfam" id="PF00255">
    <property type="entry name" value="GSHPx"/>
    <property type="match status" value="1"/>
</dbReference>
<dbReference type="EC" id="1.11.1.9" evidence="4"/>
<keyword evidence="7" id="KW-0732">Signal</keyword>
<keyword evidence="8" id="KW-0560">Oxidoreductase</keyword>
<evidence type="ECO:0000256" key="7">
    <source>
        <dbReference type="ARBA" id="ARBA00022729"/>
    </source>
</evidence>
<dbReference type="InterPro" id="IPR000889">
    <property type="entry name" value="Glutathione_peroxidase"/>
</dbReference>
<dbReference type="GO" id="GO:0005576">
    <property type="term" value="C:extracellular region"/>
    <property type="evidence" value="ECO:0007669"/>
    <property type="project" value="UniProtKB-SubCell"/>
</dbReference>
<keyword evidence="5" id="KW-0964">Secreted</keyword>